<proteinExistence type="predicted"/>
<evidence type="ECO:0008006" key="6">
    <source>
        <dbReference type="Google" id="ProtNLM"/>
    </source>
</evidence>
<dbReference type="PANTHER" id="PTHR30304">
    <property type="entry name" value="D-TAGATOSE-1,6-BISPHOSPHATE ALDOLASE"/>
    <property type="match status" value="1"/>
</dbReference>
<gene>
    <name evidence="4" type="ORF">A3A97_03270</name>
</gene>
<dbReference type="GO" id="GO:0005975">
    <property type="term" value="P:carbohydrate metabolic process"/>
    <property type="evidence" value="ECO:0007669"/>
    <property type="project" value="InterPro"/>
</dbReference>
<dbReference type="EMBL" id="MHSW01000034">
    <property type="protein sequence ID" value="OHA50578.1"/>
    <property type="molecule type" value="Genomic_DNA"/>
</dbReference>
<evidence type="ECO:0000313" key="4">
    <source>
        <dbReference type="EMBL" id="OHA50578.1"/>
    </source>
</evidence>
<dbReference type="Proteomes" id="UP000176951">
    <property type="component" value="Unassembled WGS sequence"/>
</dbReference>
<keyword evidence="3" id="KW-0862">Zinc</keyword>
<sequence>MIAFDWLQRARAEGFAIGAFNVGNLETFKAIVQAAANKKSPIIIESSPGETHWMGASNIADIGENFSKEYGIPIIVNLDHSETLEDCMAAIEAGYGLVHFDGSKFSYEENVKIAKQVVEAAHSKGIIVEGEIDRIVGAGSEVHKEMYTVEQIRSGYTDPAKARKFIEETGVDVFAAFFGNIHGTVPPGGQPPLDIALLQKVKEIAGTFLSLHGGSGIDESDIKLAIEMGGINKVNVNTDLRVAFRASLEKTLKDNPDTVALYKIFPPVIKSVQQVVERWIDICGSANKV</sequence>
<dbReference type="SUPFAM" id="SSF51569">
    <property type="entry name" value="Aldolase"/>
    <property type="match status" value="1"/>
</dbReference>
<dbReference type="Pfam" id="PF01116">
    <property type="entry name" value="F_bP_aldolase"/>
    <property type="match status" value="1"/>
</dbReference>
<evidence type="ECO:0000313" key="5">
    <source>
        <dbReference type="Proteomes" id="UP000176951"/>
    </source>
</evidence>
<evidence type="ECO:0000256" key="2">
    <source>
        <dbReference type="PIRSR" id="PIRSR001359-2"/>
    </source>
</evidence>
<feature type="binding site" evidence="2">
    <location>
        <position position="183"/>
    </location>
    <ligand>
        <name>dihydroxyacetone phosphate</name>
        <dbReference type="ChEBI" id="CHEBI:57642"/>
    </ligand>
</feature>
<feature type="active site" description="Proton donor" evidence="1">
    <location>
        <position position="79"/>
    </location>
</feature>
<dbReference type="InterPro" id="IPR000771">
    <property type="entry name" value="FBA_II"/>
</dbReference>
<feature type="binding site" evidence="3">
    <location>
        <position position="131"/>
    </location>
    <ligand>
        <name>Zn(2+)</name>
        <dbReference type="ChEBI" id="CHEBI:29105"/>
        <label>2</label>
    </ligand>
</feature>
<dbReference type="InterPro" id="IPR013785">
    <property type="entry name" value="Aldolase_TIM"/>
</dbReference>
<name>A0A1G2PQJ0_9BACT</name>
<dbReference type="CDD" id="cd00947">
    <property type="entry name" value="TBP_aldolase_IIB"/>
    <property type="match status" value="1"/>
</dbReference>
<dbReference type="AlphaFoldDB" id="A0A1G2PQJ0"/>
<dbReference type="Gene3D" id="3.20.20.70">
    <property type="entry name" value="Aldolase class I"/>
    <property type="match status" value="1"/>
</dbReference>
<dbReference type="GO" id="GO:0016832">
    <property type="term" value="F:aldehyde-lyase activity"/>
    <property type="evidence" value="ECO:0007669"/>
    <property type="project" value="InterPro"/>
</dbReference>
<feature type="binding site" evidence="2">
    <location>
        <begin position="213"/>
        <end position="215"/>
    </location>
    <ligand>
        <name>dihydroxyacetone phosphate</name>
        <dbReference type="ChEBI" id="CHEBI:57642"/>
    </ligand>
</feature>
<reference evidence="4 5" key="1">
    <citation type="journal article" date="2016" name="Nat. Commun.">
        <title>Thousands of microbial genomes shed light on interconnected biogeochemical processes in an aquifer system.</title>
        <authorList>
            <person name="Anantharaman K."/>
            <person name="Brown C.T."/>
            <person name="Hug L.A."/>
            <person name="Sharon I."/>
            <person name="Castelle C.J."/>
            <person name="Probst A.J."/>
            <person name="Thomas B.C."/>
            <person name="Singh A."/>
            <person name="Wilkins M.J."/>
            <person name="Karaoz U."/>
            <person name="Brodie E.L."/>
            <person name="Williams K.H."/>
            <person name="Hubbard S.S."/>
            <person name="Banfield J.F."/>
        </authorList>
    </citation>
    <scope>NUCLEOTIDE SEQUENCE [LARGE SCALE GENOMIC DNA]</scope>
</reference>
<feature type="binding site" evidence="3">
    <location>
        <position position="80"/>
    </location>
    <ligand>
        <name>Zn(2+)</name>
        <dbReference type="ChEBI" id="CHEBI:29105"/>
        <label>1</label>
        <note>catalytic</note>
    </ligand>
</feature>
<feature type="binding site" evidence="3">
    <location>
        <position position="101"/>
    </location>
    <ligand>
        <name>Zn(2+)</name>
        <dbReference type="ChEBI" id="CHEBI:29105"/>
        <label>2</label>
    </ligand>
</feature>
<dbReference type="NCBIfam" id="TIGR00167">
    <property type="entry name" value="cbbA"/>
    <property type="match status" value="1"/>
</dbReference>
<protein>
    <recommendedName>
        <fullName evidence="6">Tagatose-bisphosphate aldolase</fullName>
    </recommendedName>
</protein>
<organism evidence="4 5">
    <name type="scientific">Candidatus Terrybacteria bacterium RIFCSPLOWO2_01_FULL_40_23</name>
    <dbReference type="NCBI Taxonomy" id="1802366"/>
    <lineage>
        <taxon>Bacteria</taxon>
        <taxon>Candidatus Terryibacteriota</taxon>
    </lineage>
</organism>
<keyword evidence="3" id="KW-0479">Metal-binding</keyword>
<dbReference type="GO" id="GO:0008270">
    <property type="term" value="F:zinc ion binding"/>
    <property type="evidence" value="ECO:0007669"/>
    <property type="project" value="InterPro"/>
</dbReference>
<dbReference type="PANTHER" id="PTHR30304:SF0">
    <property type="entry name" value="D-TAGATOSE-1,6-BISPHOSPHATE ALDOLASE SUBUNIT GATY-RELATED"/>
    <property type="match status" value="1"/>
</dbReference>
<accession>A0A1G2PQJ0</accession>
<dbReference type="InterPro" id="IPR050246">
    <property type="entry name" value="Class_II_FBP_aldolase"/>
</dbReference>
<comment type="caution">
    <text evidence="4">The sequence shown here is derived from an EMBL/GenBank/DDBJ whole genome shotgun (WGS) entry which is preliminary data.</text>
</comment>
<evidence type="ECO:0000256" key="3">
    <source>
        <dbReference type="PIRSR" id="PIRSR001359-3"/>
    </source>
</evidence>
<evidence type="ECO:0000256" key="1">
    <source>
        <dbReference type="PIRSR" id="PIRSR001359-1"/>
    </source>
</evidence>
<feature type="binding site" evidence="2">
    <location>
        <begin position="235"/>
        <end position="238"/>
    </location>
    <ligand>
        <name>dihydroxyacetone phosphate</name>
        <dbReference type="ChEBI" id="CHEBI:57642"/>
    </ligand>
</feature>
<dbReference type="PIRSF" id="PIRSF001359">
    <property type="entry name" value="F_bP_aldolase_II"/>
    <property type="match status" value="1"/>
</dbReference>
<feature type="binding site" evidence="3">
    <location>
        <position position="212"/>
    </location>
    <ligand>
        <name>Zn(2+)</name>
        <dbReference type="ChEBI" id="CHEBI:29105"/>
        <label>1</label>
        <note>catalytic</note>
    </ligand>
</feature>
<feature type="binding site" evidence="3">
    <location>
        <position position="182"/>
    </location>
    <ligand>
        <name>Zn(2+)</name>
        <dbReference type="ChEBI" id="CHEBI:29105"/>
        <label>1</label>
        <note>catalytic</note>
    </ligand>
</feature>
<comment type="cofactor">
    <cofactor evidence="3">
        <name>Zn(2+)</name>
        <dbReference type="ChEBI" id="CHEBI:29105"/>
    </cofactor>
    <text evidence="3">Binds 2 Zn(2+) ions per subunit. One is catalytic and the other provides a structural contribution.</text>
</comment>